<accession>A0ABN9X308</accession>
<keyword evidence="1" id="KW-0812">Transmembrane</keyword>
<evidence type="ECO:0000256" key="1">
    <source>
        <dbReference type="SAM" id="Phobius"/>
    </source>
</evidence>
<evidence type="ECO:0000313" key="3">
    <source>
        <dbReference type="Proteomes" id="UP001189429"/>
    </source>
</evidence>
<evidence type="ECO:0000313" key="2">
    <source>
        <dbReference type="EMBL" id="CAK0892438.1"/>
    </source>
</evidence>
<keyword evidence="1" id="KW-1133">Transmembrane helix</keyword>
<name>A0ABN9X308_9DINO</name>
<feature type="transmembrane region" description="Helical" evidence="1">
    <location>
        <begin position="133"/>
        <end position="154"/>
    </location>
</feature>
<dbReference type="EMBL" id="CAUYUJ010019615">
    <property type="protein sequence ID" value="CAK0892438.1"/>
    <property type="molecule type" value="Genomic_DNA"/>
</dbReference>
<keyword evidence="1" id="KW-0472">Membrane</keyword>
<proteinExistence type="predicted"/>
<reference evidence="2" key="1">
    <citation type="submission" date="2023-10" db="EMBL/GenBank/DDBJ databases">
        <authorList>
            <person name="Chen Y."/>
            <person name="Shah S."/>
            <person name="Dougan E. K."/>
            <person name="Thang M."/>
            <person name="Chan C."/>
        </authorList>
    </citation>
    <scope>NUCLEOTIDE SEQUENCE [LARGE SCALE GENOMIC DNA]</scope>
</reference>
<keyword evidence="3" id="KW-1185">Reference proteome</keyword>
<gene>
    <name evidence="2" type="ORF">PCOR1329_LOCUS72096</name>
</gene>
<organism evidence="2 3">
    <name type="scientific">Prorocentrum cordatum</name>
    <dbReference type="NCBI Taxonomy" id="2364126"/>
    <lineage>
        <taxon>Eukaryota</taxon>
        <taxon>Sar</taxon>
        <taxon>Alveolata</taxon>
        <taxon>Dinophyceae</taxon>
        <taxon>Prorocentrales</taxon>
        <taxon>Prorocentraceae</taxon>
        <taxon>Prorocentrum</taxon>
    </lineage>
</organism>
<dbReference type="Proteomes" id="UP001189429">
    <property type="component" value="Unassembled WGS sequence"/>
</dbReference>
<sequence length="175" mass="19553">MAAARGCASGPRRRRPGARCAPGFAALALAAAWGCACLARRGSSGFVAGAAAPRTPRPATRRRTFRRFYGDPKYDQEWKNDPTDPRWDKEKREFEWFFTTGEFKDRDLKLADLPRPGGEALKDFWNTMYEKGVLFALLQSVFTIVAFGAIFEYLPILINGFLRAVFKIPIPDAAA</sequence>
<comment type="caution">
    <text evidence="2">The sequence shown here is derived from an EMBL/GenBank/DDBJ whole genome shotgun (WGS) entry which is preliminary data.</text>
</comment>
<protein>
    <submittedName>
        <fullName evidence="2">Uncharacterized protein</fullName>
    </submittedName>
</protein>